<sequence length="1135" mass="122596">MQGGVVGGICLLSFLLSIGRTEELAGVKDPEVPQNIQDLRRREDSKDLSELDSSDDLRNEIGLAVTETISQENEGRSGAMAQSSAFSFGGSSVSNAVALSNGGASSSSSSVYSDSFGSSSQSKATAVAGFSSQAPPLGLFNADFGPYKSLSSNFAQANAQSFSNSGNSYGQGLKPYPFSQSYPYDSESSSAQAQSDIGYFPTVPIVSPDNKGYSANQPSAMANRESYQTIGSIETKVRSDDRLYRSDPVFLSNVSPYGQEKSFTQGQPYIDNGLYRSAPLASSVSNPYGKGLSAAKPQALADSEPSQSVAEPNLSPYREGPNFDDLYQPEFLPSSVSNPNGQDKRLVQTPDRADAVYGDLKIQGASDAVYPIIKKPNPYANDYPAELIAYQPTDYSQPDKQLTSSLFTGGQSSPIAFEDAKSRVISPDEFIFLNKMPGGDNFIKCTKENEFHSFWSLGLDCLVCICLNEYGILAPVCASCSGCRTPAPKSPNVMPRLPEPITVRPASPPPGSQEPLQPTSEEPIPFPPPPEGIEPKPSPFSPPYPEPVEPKPSPFSPPYPEPVEPKPSPFSPPYPEPIGAPVPLPDPTPETLPTVSPPPSVGSCAPLPSGQPFTNPLHPCQICVCQEPNQTGKNDVQIQCKDNPQCIAPADVTTLPPIPDVSVPIPLPICEKFPEHVLFPHPTETCKLCKCARHMTDTGEAEQHITCYPHPDCIPKLEPVTEPPDNTLPPLPFPVEPFELKPFPPLVPIPIEPLREPIEAVPLPEIVTVEPLPWPPVTSTAIVSTSVTTPPLTPRPGPLPGPSPHESCRPYPPNQTFQHPWDECQICQCTESTAVGLINVEVNCYTKPSCCIEPPDALNAAGTGNPKPYISLNPSDDNQIIPIGSSASAASSSTFRPLAVYPPRPAIYPGSSQPADGLGPAYPAAFSRIKPEEAYSNQPSAYPYQQSYVPGYAKPQYADYPARLPVPNSPGYSQSNYGYPGNYPYSQGDTYPAPQSNYQSYDPRYPALPAPNVYPAVYSRPNYDIPSMYPSGSIIDGYPQAQGSAQGGNGLTAAQAYARDQLLRSKPGNTYKNMSSYYSYSWKPHISWIYFKIYLEMSYILVLTLQNIKFPIHIIISSKSVEAHRCLRRKPKTLV</sequence>
<feature type="signal peptide" evidence="2">
    <location>
        <begin position="1"/>
        <end position="21"/>
    </location>
</feature>
<dbReference type="GeneID" id="113501807"/>
<feature type="compositionally biased region" description="Pro residues" evidence="1">
    <location>
        <begin position="524"/>
        <end position="600"/>
    </location>
</feature>
<protein>
    <submittedName>
        <fullName evidence="4">Uncharacterized protein LOC113501807 isoform X1</fullName>
    </submittedName>
</protein>
<feature type="region of interest" description="Disordered" evidence="1">
    <location>
        <begin position="964"/>
        <end position="989"/>
    </location>
</feature>
<accession>A0A7E5WFD7</accession>
<dbReference type="Proteomes" id="UP000322000">
    <property type="component" value="Chromosome 16"/>
</dbReference>
<feature type="chain" id="PRO_5028937300" evidence="2">
    <location>
        <begin position="22"/>
        <end position="1135"/>
    </location>
</feature>
<keyword evidence="3" id="KW-1185">Reference proteome</keyword>
<proteinExistence type="predicted"/>
<feature type="region of interest" description="Disordered" evidence="1">
    <location>
        <begin position="35"/>
        <end position="55"/>
    </location>
</feature>
<feature type="compositionally biased region" description="Pro residues" evidence="1">
    <location>
        <begin position="791"/>
        <end position="803"/>
    </location>
</feature>
<evidence type="ECO:0000256" key="2">
    <source>
        <dbReference type="SAM" id="SignalP"/>
    </source>
</evidence>
<name>A0A7E5WFD7_TRINI</name>
<feature type="region of interest" description="Disordered" evidence="1">
    <location>
        <begin position="291"/>
        <end position="344"/>
    </location>
</feature>
<dbReference type="AlphaFoldDB" id="A0A7E5WFD7"/>
<dbReference type="KEGG" id="tnl:113501807"/>
<dbReference type="InParanoid" id="A0A7E5WFD7"/>
<organism evidence="3 4">
    <name type="scientific">Trichoplusia ni</name>
    <name type="common">Cabbage looper</name>
    <dbReference type="NCBI Taxonomy" id="7111"/>
    <lineage>
        <taxon>Eukaryota</taxon>
        <taxon>Metazoa</taxon>
        <taxon>Ecdysozoa</taxon>
        <taxon>Arthropoda</taxon>
        <taxon>Hexapoda</taxon>
        <taxon>Insecta</taxon>
        <taxon>Pterygota</taxon>
        <taxon>Neoptera</taxon>
        <taxon>Endopterygota</taxon>
        <taxon>Lepidoptera</taxon>
        <taxon>Glossata</taxon>
        <taxon>Ditrysia</taxon>
        <taxon>Noctuoidea</taxon>
        <taxon>Noctuidae</taxon>
        <taxon>Plusiinae</taxon>
        <taxon>Trichoplusia</taxon>
    </lineage>
</organism>
<gene>
    <name evidence="4" type="primary">LOC113501807</name>
</gene>
<evidence type="ECO:0000256" key="1">
    <source>
        <dbReference type="SAM" id="MobiDB-lite"/>
    </source>
</evidence>
<dbReference type="OrthoDB" id="7493181at2759"/>
<feature type="region of interest" description="Disordered" evidence="1">
    <location>
        <begin position="786"/>
        <end position="807"/>
    </location>
</feature>
<evidence type="ECO:0000313" key="4">
    <source>
        <dbReference type="RefSeq" id="XP_026738871.1"/>
    </source>
</evidence>
<feature type="region of interest" description="Disordered" evidence="1">
    <location>
        <begin position="486"/>
        <end position="600"/>
    </location>
</feature>
<evidence type="ECO:0000313" key="3">
    <source>
        <dbReference type="Proteomes" id="UP000322000"/>
    </source>
</evidence>
<feature type="compositionally biased region" description="Basic and acidic residues" evidence="1">
    <location>
        <begin position="38"/>
        <end position="55"/>
    </location>
</feature>
<keyword evidence="2" id="KW-0732">Signal</keyword>
<dbReference type="RefSeq" id="XP_026738871.1">
    <property type="nucleotide sequence ID" value="XM_026883070.1"/>
</dbReference>
<reference evidence="4" key="1">
    <citation type="submission" date="2025-08" db="UniProtKB">
        <authorList>
            <consortium name="RefSeq"/>
        </authorList>
    </citation>
    <scope>IDENTIFICATION</scope>
</reference>